<evidence type="ECO:0000313" key="2">
    <source>
        <dbReference type="Proteomes" id="UP000236630"/>
    </source>
</evidence>
<name>A0A2H5QFX3_CITUN</name>
<dbReference type="AlphaFoldDB" id="A0A2H5QFX3"/>
<organism evidence="1 2">
    <name type="scientific">Citrus unshiu</name>
    <name type="common">Satsuma mandarin</name>
    <name type="synonym">Citrus nobilis var. unshiu</name>
    <dbReference type="NCBI Taxonomy" id="55188"/>
    <lineage>
        <taxon>Eukaryota</taxon>
        <taxon>Viridiplantae</taxon>
        <taxon>Streptophyta</taxon>
        <taxon>Embryophyta</taxon>
        <taxon>Tracheophyta</taxon>
        <taxon>Spermatophyta</taxon>
        <taxon>Magnoliopsida</taxon>
        <taxon>eudicotyledons</taxon>
        <taxon>Gunneridae</taxon>
        <taxon>Pentapetalae</taxon>
        <taxon>rosids</taxon>
        <taxon>malvids</taxon>
        <taxon>Sapindales</taxon>
        <taxon>Rutaceae</taxon>
        <taxon>Aurantioideae</taxon>
        <taxon>Citrus</taxon>
    </lineage>
</organism>
<accession>A0A2H5QFX3</accession>
<proteinExistence type="predicted"/>
<reference evidence="1 2" key="1">
    <citation type="journal article" date="2017" name="Front. Genet.">
        <title>Draft sequencing of the heterozygous diploid genome of Satsuma (Citrus unshiu Marc.) using a hybrid assembly approach.</title>
        <authorList>
            <person name="Shimizu T."/>
            <person name="Tanizawa Y."/>
            <person name="Mochizuki T."/>
            <person name="Nagasaki H."/>
            <person name="Yoshioka T."/>
            <person name="Toyoda A."/>
            <person name="Fujiyama A."/>
            <person name="Kaminuma E."/>
            <person name="Nakamura Y."/>
        </authorList>
    </citation>
    <scope>NUCLEOTIDE SEQUENCE [LARGE SCALE GENOMIC DNA]</scope>
    <source>
        <strain evidence="2">cv. Miyagawa wase</strain>
    </source>
</reference>
<dbReference type="STRING" id="55188.A0A2H5QFX3"/>
<comment type="caution">
    <text evidence="1">The sequence shown here is derived from an EMBL/GenBank/DDBJ whole genome shotgun (WGS) entry which is preliminary data.</text>
</comment>
<evidence type="ECO:0000313" key="1">
    <source>
        <dbReference type="EMBL" id="GAY63538.1"/>
    </source>
</evidence>
<protein>
    <submittedName>
        <fullName evidence="1">Uncharacterized protein</fullName>
    </submittedName>
</protein>
<keyword evidence="2" id="KW-1185">Reference proteome</keyword>
<dbReference type="Proteomes" id="UP000236630">
    <property type="component" value="Unassembled WGS sequence"/>
</dbReference>
<dbReference type="EMBL" id="BDQV01000357">
    <property type="protein sequence ID" value="GAY63538.1"/>
    <property type="molecule type" value="Genomic_DNA"/>
</dbReference>
<gene>
    <name evidence="1" type="ORF">CUMW_226410</name>
</gene>
<sequence length="354" mass="39261">MAQPSTGEAFWGVLLNNNGGSFTQLAQEVTKKKINHTLYSLSLYIVYKDESKLLYQQQTGKPRMCSSLTCGITALLNRLKQTHMTITFLSSIILQWLMIQHFTSTGLINEKACKGHGYFLSVTNLKSIGKEGPSVNALSHIVVWSCEIYFNVTSTGANLPPCFQEKAILLIRPTTKDREWRGGPILSDCSAMDQGSQGRNLKWKYLVFGRVEGESIGPILLSGGTGLGDIDFLPKFKNPTSGIGEGKFLGEGWVHKNHWKFTTLFLTRLATIDLSLAILTTAVPVRAPLRQRTCNSNKCNLGLWTAFYKLSLNDGSTLNYDCAFEFHYLNVMLLVFAACYSPPLPTCFPMCSVA</sequence>